<dbReference type="GO" id="GO:0055085">
    <property type="term" value="P:transmembrane transport"/>
    <property type="evidence" value="ECO:0007669"/>
    <property type="project" value="InterPro"/>
</dbReference>
<reference evidence="10" key="1">
    <citation type="submission" date="2016-10" db="EMBL/GenBank/DDBJ databases">
        <authorList>
            <person name="Varghese N."/>
            <person name="Submissions S."/>
        </authorList>
    </citation>
    <scope>NUCLEOTIDE SEQUENCE [LARGE SCALE GENOMIC DNA]</scope>
    <source>
        <strain evidence="10">CGMCC 4.2126</strain>
    </source>
</reference>
<feature type="transmembrane region" description="Helical" evidence="7">
    <location>
        <begin position="12"/>
        <end position="37"/>
    </location>
</feature>
<evidence type="ECO:0000256" key="5">
    <source>
        <dbReference type="ARBA" id="ARBA00022989"/>
    </source>
</evidence>
<proteinExistence type="inferred from homology"/>
<keyword evidence="10" id="KW-1185">Reference proteome</keyword>
<evidence type="ECO:0000256" key="1">
    <source>
        <dbReference type="ARBA" id="ARBA00004651"/>
    </source>
</evidence>
<gene>
    <name evidence="9" type="ORF">SAMN05216275_10696</name>
</gene>
<dbReference type="EMBL" id="FOQY01000006">
    <property type="protein sequence ID" value="SFJ03548.1"/>
    <property type="molecule type" value="Genomic_DNA"/>
</dbReference>
<feature type="domain" description="ABC transmembrane type-1" evidence="8">
    <location>
        <begin position="74"/>
        <end position="263"/>
    </location>
</feature>
<sequence>MTPRLAFWLRRAGMYVLLTAIALVFVGPFLILLSAAFKPAGQAVFSFPPDIIPRPPVLTWVKEAWTTIPYPTYLLNSVVYVGVMVPVYIIVSALCAYPLAQMNFRGKNLIFFAILSTMFLPGEVMLLPRFLVVSQLGLADTYAGVILPGLLSAFGIFLLRQTFTGVPREVIDAARTDGCHELRIFWHVMLPAARPTLAILGIFGFISVWNSFIWPMVVLKDSAMYPIALGISYLAGVTGTDVRSLAAGTVISILPVVIFFMIMQRHVLEGMRGAVKG</sequence>
<keyword evidence="5 7" id="KW-1133">Transmembrane helix</keyword>
<keyword evidence="6 7" id="KW-0472">Membrane</keyword>
<dbReference type="SUPFAM" id="SSF161098">
    <property type="entry name" value="MetI-like"/>
    <property type="match status" value="1"/>
</dbReference>
<dbReference type="AlphaFoldDB" id="A0A1I3N2P6"/>
<comment type="subcellular location">
    <subcellularLocation>
        <location evidence="1 7">Cell membrane</location>
        <topology evidence="1 7">Multi-pass membrane protein</topology>
    </subcellularLocation>
</comment>
<dbReference type="GO" id="GO:0005886">
    <property type="term" value="C:plasma membrane"/>
    <property type="evidence" value="ECO:0007669"/>
    <property type="project" value="UniProtKB-SubCell"/>
</dbReference>
<feature type="transmembrane region" description="Helical" evidence="7">
    <location>
        <begin position="78"/>
        <end position="97"/>
    </location>
</feature>
<evidence type="ECO:0000256" key="3">
    <source>
        <dbReference type="ARBA" id="ARBA00022475"/>
    </source>
</evidence>
<feature type="transmembrane region" description="Helical" evidence="7">
    <location>
        <begin position="109"/>
        <end position="130"/>
    </location>
</feature>
<feature type="transmembrane region" description="Helical" evidence="7">
    <location>
        <begin position="242"/>
        <end position="262"/>
    </location>
</feature>
<feature type="transmembrane region" description="Helical" evidence="7">
    <location>
        <begin position="142"/>
        <end position="159"/>
    </location>
</feature>
<accession>A0A1I3N2P6</accession>
<dbReference type="RefSeq" id="WP_093886957.1">
    <property type="nucleotide sequence ID" value="NZ_FOQY01000006.1"/>
</dbReference>
<dbReference type="Gene3D" id="1.10.3720.10">
    <property type="entry name" value="MetI-like"/>
    <property type="match status" value="1"/>
</dbReference>
<evidence type="ECO:0000256" key="6">
    <source>
        <dbReference type="ARBA" id="ARBA00023136"/>
    </source>
</evidence>
<evidence type="ECO:0000313" key="10">
    <source>
        <dbReference type="Proteomes" id="UP000199111"/>
    </source>
</evidence>
<dbReference type="InterPro" id="IPR035906">
    <property type="entry name" value="MetI-like_sf"/>
</dbReference>
<protein>
    <submittedName>
        <fullName evidence="9">Carbohydrate ABC transporter membrane protein 2, CUT1 family</fullName>
    </submittedName>
</protein>
<feature type="transmembrane region" description="Helical" evidence="7">
    <location>
        <begin position="197"/>
        <end position="217"/>
    </location>
</feature>
<comment type="similarity">
    <text evidence="7">Belongs to the binding-protein-dependent transport system permease family.</text>
</comment>
<dbReference type="GeneID" id="96298046"/>
<organism evidence="9 10">
    <name type="scientific">Streptosporangium canum</name>
    <dbReference type="NCBI Taxonomy" id="324952"/>
    <lineage>
        <taxon>Bacteria</taxon>
        <taxon>Bacillati</taxon>
        <taxon>Actinomycetota</taxon>
        <taxon>Actinomycetes</taxon>
        <taxon>Streptosporangiales</taxon>
        <taxon>Streptosporangiaceae</taxon>
        <taxon>Streptosporangium</taxon>
    </lineage>
</organism>
<name>A0A1I3N2P6_9ACTN</name>
<keyword evidence="3" id="KW-1003">Cell membrane</keyword>
<evidence type="ECO:0000313" key="9">
    <source>
        <dbReference type="EMBL" id="SFJ03548.1"/>
    </source>
</evidence>
<keyword evidence="4 7" id="KW-0812">Transmembrane</keyword>
<dbReference type="PANTHER" id="PTHR43744">
    <property type="entry name" value="ABC TRANSPORTER PERMEASE PROTEIN MG189-RELATED-RELATED"/>
    <property type="match status" value="1"/>
</dbReference>
<evidence type="ECO:0000256" key="4">
    <source>
        <dbReference type="ARBA" id="ARBA00022692"/>
    </source>
</evidence>
<evidence type="ECO:0000256" key="7">
    <source>
        <dbReference type="RuleBase" id="RU363032"/>
    </source>
</evidence>
<dbReference type="CDD" id="cd06261">
    <property type="entry name" value="TM_PBP2"/>
    <property type="match status" value="1"/>
</dbReference>
<dbReference type="InterPro" id="IPR000515">
    <property type="entry name" value="MetI-like"/>
</dbReference>
<keyword evidence="2 7" id="KW-0813">Transport</keyword>
<evidence type="ECO:0000259" key="8">
    <source>
        <dbReference type="PROSITE" id="PS50928"/>
    </source>
</evidence>
<evidence type="ECO:0000256" key="2">
    <source>
        <dbReference type="ARBA" id="ARBA00022448"/>
    </source>
</evidence>
<dbReference type="Pfam" id="PF00528">
    <property type="entry name" value="BPD_transp_1"/>
    <property type="match status" value="1"/>
</dbReference>
<dbReference type="PANTHER" id="PTHR43744:SF3">
    <property type="entry name" value="LACTOSE TRANSPORT SYSTEM PERMEASE PROTEIN LACG"/>
    <property type="match status" value="1"/>
</dbReference>
<dbReference type="Proteomes" id="UP000199111">
    <property type="component" value="Unassembled WGS sequence"/>
</dbReference>
<dbReference type="PROSITE" id="PS50928">
    <property type="entry name" value="ABC_TM1"/>
    <property type="match status" value="1"/>
</dbReference>